<accession>A0ABY7VUJ0</accession>
<protein>
    <submittedName>
        <fullName evidence="1">DUF4404 family protein</fullName>
    </submittedName>
</protein>
<dbReference type="Proteomes" id="UP001214250">
    <property type="component" value="Chromosome 2"/>
</dbReference>
<dbReference type="InterPro" id="IPR025516">
    <property type="entry name" value="DUF4404"/>
</dbReference>
<name>A0ABY7VUJ0_9BACT</name>
<evidence type="ECO:0000313" key="2">
    <source>
        <dbReference type="Proteomes" id="UP001214250"/>
    </source>
</evidence>
<evidence type="ECO:0000313" key="1">
    <source>
        <dbReference type="EMBL" id="WDE97878.1"/>
    </source>
</evidence>
<gene>
    <name evidence="1" type="ORF">PQO03_18800</name>
</gene>
<dbReference type="RefSeq" id="WP_274152534.1">
    <property type="nucleotide sequence ID" value="NZ_CP117812.1"/>
</dbReference>
<sequence length="77" mass="8651">MNETLEKLEQEIRNADLSDTKKQELETLVAKLKTEQESEKEGLVTDLTKVIEDFESSHPQVTGLLSRVSTFLSNSGI</sequence>
<organism evidence="1 2">
    <name type="scientific">Lentisphaera profundi</name>
    <dbReference type="NCBI Taxonomy" id="1658616"/>
    <lineage>
        <taxon>Bacteria</taxon>
        <taxon>Pseudomonadati</taxon>
        <taxon>Lentisphaerota</taxon>
        <taxon>Lentisphaeria</taxon>
        <taxon>Lentisphaerales</taxon>
        <taxon>Lentisphaeraceae</taxon>
        <taxon>Lentisphaera</taxon>
    </lineage>
</organism>
<proteinExistence type="predicted"/>
<dbReference type="Pfam" id="PF14357">
    <property type="entry name" value="DUF4404"/>
    <property type="match status" value="1"/>
</dbReference>
<reference evidence="1 2" key="1">
    <citation type="submission" date="2023-02" db="EMBL/GenBank/DDBJ databases">
        <title>Genome sequence of Lentisphaera profundi SAORIC-696.</title>
        <authorList>
            <person name="Kim e."/>
            <person name="Cho J.-C."/>
            <person name="Choi A."/>
            <person name="Kang I."/>
        </authorList>
    </citation>
    <scope>NUCLEOTIDE SEQUENCE [LARGE SCALE GENOMIC DNA]</scope>
    <source>
        <strain evidence="1 2">SAORIC-696</strain>
    </source>
</reference>
<dbReference type="EMBL" id="CP117812">
    <property type="protein sequence ID" value="WDE97878.1"/>
    <property type="molecule type" value="Genomic_DNA"/>
</dbReference>
<keyword evidence="2" id="KW-1185">Reference proteome</keyword>